<feature type="binding site" evidence="9">
    <location>
        <position position="82"/>
    </location>
    <ligand>
        <name>Mg(2+)</name>
        <dbReference type="ChEBI" id="CHEBI:18420"/>
    </ligand>
</feature>
<dbReference type="InterPro" id="IPR013785">
    <property type="entry name" value="Aldolase_TIM"/>
</dbReference>
<dbReference type="HAMAP" id="MF_00097">
    <property type="entry name" value="TMP_synthase"/>
    <property type="match status" value="1"/>
</dbReference>
<feature type="binding site" evidence="9">
    <location>
        <position position="130"/>
    </location>
    <ligand>
        <name>4-amino-2-methyl-5-(diphosphooxymethyl)pyrimidine</name>
        <dbReference type="ChEBI" id="CHEBI:57841"/>
    </ligand>
</feature>
<feature type="binding site" evidence="9">
    <location>
        <position position="63"/>
    </location>
    <ligand>
        <name>Mg(2+)</name>
        <dbReference type="ChEBI" id="CHEBI:18420"/>
    </ligand>
</feature>
<evidence type="ECO:0000256" key="6">
    <source>
        <dbReference type="ARBA" id="ARBA00047334"/>
    </source>
</evidence>
<dbReference type="NCBIfam" id="TIGR00693">
    <property type="entry name" value="thiE"/>
    <property type="match status" value="1"/>
</dbReference>
<evidence type="ECO:0000256" key="7">
    <source>
        <dbReference type="ARBA" id="ARBA00047851"/>
    </source>
</evidence>
<evidence type="ECO:0000313" key="14">
    <source>
        <dbReference type="Proteomes" id="UP000824246"/>
    </source>
</evidence>
<dbReference type="GO" id="GO:0009228">
    <property type="term" value="P:thiamine biosynthetic process"/>
    <property type="evidence" value="ECO:0007669"/>
    <property type="project" value="UniProtKB-KW"/>
</dbReference>
<evidence type="ECO:0000256" key="5">
    <source>
        <dbReference type="ARBA" id="ARBA00022977"/>
    </source>
</evidence>
<dbReference type="GO" id="GO:0009229">
    <property type="term" value="P:thiamine diphosphate biosynthetic process"/>
    <property type="evidence" value="ECO:0007669"/>
    <property type="project" value="UniProtKB-UniRule"/>
</dbReference>
<dbReference type="GO" id="GO:0005737">
    <property type="term" value="C:cytoplasm"/>
    <property type="evidence" value="ECO:0007669"/>
    <property type="project" value="TreeGrafter"/>
</dbReference>
<dbReference type="Pfam" id="PF02581">
    <property type="entry name" value="TMP-TENI"/>
    <property type="match status" value="1"/>
</dbReference>
<evidence type="ECO:0000256" key="11">
    <source>
        <dbReference type="RuleBase" id="RU004253"/>
    </source>
</evidence>
<comment type="caution">
    <text evidence="9">Lacks conserved residue(s) required for the propagation of feature annotation.</text>
</comment>
<evidence type="ECO:0000313" key="13">
    <source>
        <dbReference type="EMBL" id="HIX45393.1"/>
    </source>
</evidence>
<dbReference type="InterPro" id="IPR022998">
    <property type="entry name" value="ThiamineP_synth_TenI"/>
</dbReference>
<evidence type="ECO:0000256" key="8">
    <source>
        <dbReference type="ARBA" id="ARBA00047883"/>
    </source>
</evidence>
<keyword evidence="2 9" id="KW-0808">Transferase</keyword>
<dbReference type="PANTHER" id="PTHR20857">
    <property type="entry name" value="THIAMINE-PHOSPHATE PYROPHOSPHORYLASE"/>
    <property type="match status" value="1"/>
</dbReference>
<comment type="catalytic activity">
    <reaction evidence="8 9 10">
        <text>2-[(2R,5Z)-2-carboxy-4-methylthiazol-5(2H)-ylidene]ethyl phosphate + 4-amino-2-methyl-5-(diphosphooxymethyl)pyrimidine + 2 H(+) = thiamine phosphate + CO2 + diphosphate</text>
        <dbReference type="Rhea" id="RHEA:47844"/>
        <dbReference type="ChEBI" id="CHEBI:15378"/>
        <dbReference type="ChEBI" id="CHEBI:16526"/>
        <dbReference type="ChEBI" id="CHEBI:33019"/>
        <dbReference type="ChEBI" id="CHEBI:37575"/>
        <dbReference type="ChEBI" id="CHEBI:57841"/>
        <dbReference type="ChEBI" id="CHEBI:62899"/>
        <dbReference type="EC" id="2.5.1.3"/>
    </reaction>
</comment>
<dbReference type="CDD" id="cd00564">
    <property type="entry name" value="TMP_TenI"/>
    <property type="match status" value="1"/>
</dbReference>
<accession>A0A9D1VRD9</accession>
<evidence type="ECO:0000256" key="3">
    <source>
        <dbReference type="ARBA" id="ARBA00022723"/>
    </source>
</evidence>
<evidence type="ECO:0000256" key="2">
    <source>
        <dbReference type="ARBA" id="ARBA00022679"/>
    </source>
</evidence>
<dbReference type="NCBIfam" id="NF000736">
    <property type="entry name" value="PRK00043.2-3"/>
    <property type="match status" value="1"/>
</dbReference>
<comment type="function">
    <text evidence="9">Condenses 4-methyl-5-(beta-hydroxyethyl)thiazole monophosphate (THZ-P) and 2-methyl-4-amino-5-hydroxymethyl pyrimidine pyrophosphate (HMP-PP) to form thiamine monophosphate (TMP).</text>
</comment>
<comment type="caution">
    <text evidence="13">The sequence shown here is derived from an EMBL/GenBank/DDBJ whole genome shotgun (WGS) entry which is preliminary data.</text>
</comment>
<protein>
    <recommendedName>
        <fullName evidence="9">Thiamine-phosphate synthase</fullName>
        <shortName evidence="9">TP synthase</shortName>
        <shortName evidence="9">TPS</shortName>
        <ecNumber evidence="9">2.5.1.3</ecNumber>
    </recommendedName>
    <alternativeName>
        <fullName evidence="9">Thiamine-phosphate pyrophosphorylase</fullName>
        <shortName evidence="9">TMP pyrophosphorylase</shortName>
        <shortName evidence="9">TMP-PPase</shortName>
    </alternativeName>
</protein>
<dbReference type="SUPFAM" id="SSF51391">
    <property type="entry name" value="Thiamin phosphate synthase"/>
    <property type="match status" value="1"/>
</dbReference>
<feature type="binding site" evidence="9">
    <location>
        <position position="101"/>
    </location>
    <ligand>
        <name>4-amino-2-methyl-5-(diphosphooxymethyl)pyrimidine</name>
        <dbReference type="ChEBI" id="CHEBI:57841"/>
    </ligand>
</feature>
<dbReference type="Proteomes" id="UP000824246">
    <property type="component" value="Unassembled WGS sequence"/>
</dbReference>
<feature type="binding site" evidence="9">
    <location>
        <begin position="30"/>
        <end position="34"/>
    </location>
    <ligand>
        <name>4-amino-2-methyl-5-(diphosphooxymethyl)pyrimidine</name>
        <dbReference type="ChEBI" id="CHEBI:57841"/>
    </ligand>
</feature>
<name>A0A9D1VRD9_9BACT</name>
<dbReference type="AlphaFoldDB" id="A0A9D1VRD9"/>
<organism evidence="13 14">
    <name type="scientific">Candidatus Barnesiella excrementipullorum</name>
    <dbReference type="NCBI Taxonomy" id="2838479"/>
    <lineage>
        <taxon>Bacteria</taxon>
        <taxon>Pseudomonadati</taxon>
        <taxon>Bacteroidota</taxon>
        <taxon>Bacteroidia</taxon>
        <taxon>Bacteroidales</taxon>
        <taxon>Barnesiellaceae</taxon>
        <taxon>Barnesiella</taxon>
    </lineage>
</organism>
<comment type="catalytic activity">
    <reaction evidence="7 9 10">
        <text>2-(2-carboxy-4-methylthiazol-5-yl)ethyl phosphate + 4-amino-2-methyl-5-(diphosphooxymethyl)pyrimidine + 2 H(+) = thiamine phosphate + CO2 + diphosphate</text>
        <dbReference type="Rhea" id="RHEA:47848"/>
        <dbReference type="ChEBI" id="CHEBI:15378"/>
        <dbReference type="ChEBI" id="CHEBI:16526"/>
        <dbReference type="ChEBI" id="CHEBI:33019"/>
        <dbReference type="ChEBI" id="CHEBI:37575"/>
        <dbReference type="ChEBI" id="CHEBI:57841"/>
        <dbReference type="ChEBI" id="CHEBI:62890"/>
        <dbReference type="EC" id="2.5.1.3"/>
    </reaction>
</comment>
<keyword evidence="5 9" id="KW-0784">Thiamine biosynthesis</keyword>
<feature type="domain" description="Thiamine phosphate synthase/TenI" evidence="12">
    <location>
        <begin position="3"/>
        <end position="185"/>
    </location>
</feature>
<evidence type="ECO:0000256" key="1">
    <source>
        <dbReference type="ARBA" id="ARBA00005165"/>
    </source>
</evidence>
<proteinExistence type="inferred from homology"/>
<evidence type="ECO:0000256" key="9">
    <source>
        <dbReference type="HAMAP-Rule" id="MF_00097"/>
    </source>
</evidence>
<evidence type="ECO:0000259" key="12">
    <source>
        <dbReference type="Pfam" id="PF02581"/>
    </source>
</evidence>
<comment type="catalytic activity">
    <reaction evidence="6 9 10">
        <text>4-methyl-5-(2-phosphooxyethyl)-thiazole + 4-amino-2-methyl-5-(diphosphooxymethyl)pyrimidine + H(+) = thiamine phosphate + diphosphate</text>
        <dbReference type="Rhea" id="RHEA:22328"/>
        <dbReference type="ChEBI" id="CHEBI:15378"/>
        <dbReference type="ChEBI" id="CHEBI:33019"/>
        <dbReference type="ChEBI" id="CHEBI:37575"/>
        <dbReference type="ChEBI" id="CHEBI:57841"/>
        <dbReference type="ChEBI" id="CHEBI:58296"/>
        <dbReference type="EC" id="2.5.1.3"/>
    </reaction>
</comment>
<keyword evidence="4 9" id="KW-0460">Magnesium</keyword>
<sequence>MLQFITHKNDRYGYVEGAMEALAGGCKWIQLRMKEATADELREAVKILKPACAEHEAILLIDDHVELVAELDVDGVHLGKNDMPPAEARHLLGEKYIIGATANTIDDIRALSARDVDYVGLGPYRYTETKRNLSPVLGVEGYRRIMEECHAEGIELPVVAIGGITPDDLQPLMEAGVDGIALSGTILNAQSPREMTETIIAMLNKIKYGE</sequence>
<dbReference type="GO" id="GO:0000287">
    <property type="term" value="F:magnesium ion binding"/>
    <property type="evidence" value="ECO:0007669"/>
    <property type="project" value="UniProtKB-UniRule"/>
</dbReference>
<dbReference type="PANTHER" id="PTHR20857:SF15">
    <property type="entry name" value="THIAMINE-PHOSPHATE SYNTHASE"/>
    <property type="match status" value="1"/>
</dbReference>
<dbReference type="EC" id="2.5.1.3" evidence="9"/>
<evidence type="ECO:0000256" key="10">
    <source>
        <dbReference type="RuleBase" id="RU003826"/>
    </source>
</evidence>
<evidence type="ECO:0000256" key="4">
    <source>
        <dbReference type="ARBA" id="ARBA00022842"/>
    </source>
</evidence>
<comment type="cofactor">
    <cofactor evidence="9">
        <name>Mg(2+)</name>
        <dbReference type="ChEBI" id="CHEBI:18420"/>
    </cofactor>
    <text evidence="9">Binds 1 Mg(2+) ion per subunit.</text>
</comment>
<dbReference type="Gene3D" id="3.20.20.70">
    <property type="entry name" value="Aldolase class I"/>
    <property type="match status" value="1"/>
</dbReference>
<comment type="similarity">
    <text evidence="9 10">Belongs to the thiamine-phosphate synthase family.</text>
</comment>
<gene>
    <name evidence="9" type="primary">thiE</name>
    <name evidence="13" type="ORF">H9982_04155</name>
</gene>
<feature type="binding site" evidence="9">
    <location>
        <position position="163"/>
    </location>
    <ligand>
        <name>2-[(2R,5Z)-2-carboxy-4-methylthiazol-5(2H)-ylidene]ethyl phosphate</name>
        <dbReference type="ChEBI" id="CHEBI:62899"/>
    </ligand>
</feature>
<reference evidence="13" key="2">
    <citation type="submission" date="2021-04" db="EMBL/GenBank/DDBJ databases">
        <authorList>
            <person name="Gilroy R."/>
        </authorList>
    </citation>
    <scope>NUCLEOTIDE SEQUENCE</scope>
    <source>
        <strain evidence="13">ChiHjej12B11-16260</strain>
    </source>
</reference>
<comment type="pathway">
    <text evidence="1 9 11">Cofactor biosynthesis; thiamine diphosphate biosynthesis; thiamine phosphate from 4-amino-2-methyl-5-diphosphomethylpyrimidine and 4-methyl-5-(2-phosphoethyl)-thiazole: step 1/1.</text>
</comment>
<dbReference type="InterPro" id="IPR036206">
    <property type="entry name" value="ThiamineP_synth_sf"/>
</dbReference>
<keyword evidence="3 9" id="KW-0479">Metal-binding</keyword>
<dbReference type="InterPro" id="IPR034291">
    <property type="entry name" value="TMP_synthase"/>
</dbReference>
<reference evidence="13" key="1">
    <citation type="journal article" date="2021" name="PeerJ">
        <title>Extensive microbial diversity within the chicken gut microbiome revealed by metagenomics and culture.</title>
        <authorList>
            <person name="Gilroy R."/>
            <person name="Ravi A."/>
            <person name="Getino M."/>
            <person name="Pursley I."/>
            <person name="Horton D.L."/>
            <person name="Alikhan N.F."/>
            <person name="Baker D."/>
            <person name="Gharbi K."/>
            <person name="Hall N."/>
            <person name="Watson M."/>
            <person name="Adriaenssens E.M."/>
            <person name="Foster-Nyarko E."/>
            <person name="Jarju S."/>
            <person name="Secka A."/>
            <person name="Antonio M."/>
            <person name="Oren A."/>
            <person name="Chaudhuri R.R."/>
            <person name="La Ragione R."/>
            <person name="Hildebrand F."/>
            <person name="Pallen M.J."/>
        </authorList>
    </citation>
    <scope>NUCLEOTIDE SEQUENCE</scope>
    <source>
        <strain evidence="13">ChiHjej12B11-16260</strain>
    </source>
</reference>
<dbReference type="GO" id="GO:0004789">
    <property type="term" value="F:thiamine-phosphate diphosphorylase activity"/>
    <property type="evidence" value="ECO:0007669"/>
    <property type="project" value="UniProtKB-UniRule"/>
</dbReference>
<feature type="binding site" evidence="9">
    <location>
        <position position="62"/>
    </location>
    <ligand>
        <name>4-amino-2-methyl-5-(diphosphooxymethyl)pyrimidine</name>
        <dbReference type="ChEBI" id="CHEBI:57841"/>
    </ligand>
</feature>
<feature type="binding site" evidence="9">
    <location>
        <begin position="127"/>
        <end position="129"/>
    </location>
    <ligand>
        <name>2-[(2R,5Z)-2-carboxy-4-methylthiazol-5(2H)-ylidene]ethyl phosphate</name>
        <dbReference type="ChEBI" id="CHEBI:62899"/>
    </ligand>
</feature>
<dbReference type="EMBL" id="DXFB01000112">
    <property type="protein sequence ID" value="HIX45393.1"/>
    <property type="molecule type" value="Genomic_DNA"/>
</dbReference>